<comment type="subcellular location">
    <subcellularLocation>
        <location evidence="1">Secreted</location>
    </subcellularLocation>
</comment>
<gene>
    <name evidence="8" type="primary">LOC109480693</name>
</gene>
<evidence type="ECO:0000256" key="3">
    <source>
        <dbReference type="ARBA" id="ARBA00022525"/>
    </source>
</evidence>
<dbReference type="GO" id="GO:0005576">
    <property type="term" value="C:extracellular region"/>
    <property type="evidence" value="ECO:0007669"/>
    <property type="project" value="UniProtKB-SubCell"/>
</dbReference>
<name>A0A6P4ZWU2_BRABE</name>
<dbReference type="InterPro" id="IPR020519">
    <property type="entry name" value="DIPK2A/B"/>
</dbReference>
<dbReference type="InterPro" id="IPR011009">
    <property type="entry name" value="Kinase-like_dom_sf"/>
</dbReference>
<dbReference type="PANTHER" id="PTHR32073">
    <property type="entry name" value="GH11358P"/>
    <property type="match status" value="1"/>
</dbReference>
<evidence type="ECO:0000259" key="6">
    <source>
        <dbReference type="Pfam" id="PF12260"/>
    </source>
</evidence>
<accession>A0A6P4ZWU2</accession>
<sequence>MLLTPCSISWRLFHRFLWSHRLTRTKVVLVVVLLLVAFVYTLKARQRALVLTHDLEISWAETGKCPACFGDTCKLLHRGHFQNVHSDRPLKKGAVSIGTVDGKTVIAKTLCAEHQWQKFERFICWVSSRRQVCNASSFILETMLVTDVVLKLPWLQEAWRICHVEKSALSLCLPARFLQEVKQLYVDNESTEVDRIGRAFLATSLLLNVESVLLRYFSTKSTTPWPFPKFYGACGRVILVEHAGRTLDTFMDFPWGVRADIAVQLLQLVDTLRGKDPDWVLFLTDVSFQNFAVDSRGRVRLIDLDDEMVIDRRISHEQTEMCNEQCYMDFQKKLFNDPYHCQDILRYTPMMYASICARILSNHLKYPERRNWGETSEANEEQSTEDKVEEPLKGLLHDPPGEINGPLEDALRQCVQETQPGGRLNAVLTLQQLLKKT</sequence>
<protein>
    <submittedName>
        <fullName evidence="8">Deleted in autism protein 1 homolog</fullName>
    </submittedName>
</protein>
<keyword evidence="4" id="KW-0732">Signal</keyword>
<dbReference type="RefSeq" id="XP_019638484.1">
    <property type="nucleotide sequence ID" value="XM_019782925.1"/>
</dbReference>
<comment type="similarity">
    <text evidence="2">Belongs to the DIPK family.</text>
</comment>
<evidence type="ECO:0000313" key="8">
    <source>
        <dbReference type="RefSeq" id="XP_019638484.1"/>
    </source>
</evidence>
<feature type="domain" description="FAM69 protein-kinase" evidence="6">
    <location>
        <begin position="204"/>
        <end position="416"/>
    </location>
</feature>
<evidence type="ECO:0000256" key="2">
    <source>
        <dbReference type="ARBA" id="ARBA00006338"/>
    </source>
</evidence>
<dbReference type="SUPFAM" id="SSF56112">
    <property type="entry name" value="Protein kinase-like (PK-like)"/>
    <property type="match status" value="1"/>
</dbReference>
<dbReference type="Pfam" id="PF12260">
    <property type="entry name" value="PIP49_C"/>
    <property type="match status" value="1"/>
</dbReference>
<feature type="compositionally biased region" description="Basic and acidic residues" evidence="5">
    <location>
        <begin position="384"/>
        <end position="400"/>
    </location>
</feature>
<dbReference type="AlphaFoldDB" id="A0A6P4ZWU2"/>
<dbReference type="PANTHER" id="PTHR32073:SF10">
    <property type="entry name" value="FAM69 PROTEIN-KINASE DOMAIN-CONTAINING PROTEIN"/>
    <property type="match status" value="1"/>
</dbReference>
<organism evidence="7 8">
    <name type="scientific">Branchiostoma belcheri</name>
    <name type="common">Amphioxus</name>
    <dbReference type="NCBI Taxonomy" id="7741"/>
    <lineage>
        <taxon>Eukaryota</taxon>
        <taxon>Metazoa</taxon>
        <taxon>Chordata</taxon>
        <taxon>Cephalochordata</taxon>
        <taxon>Leptocardii</taxon>
        <taxon>Amphioxiformes</taxon>
        <taxon>Branchiostomatidae</taxon>
        <taxon>Branchiostoma</taxon>
    </lineage>
</organism>
<dbReference type="GeneID" id="109480693"/>
<evidence type="ECO:0000256" key="1">
    <source>
        <dbReference type="ARBA" id="ARBA00004613"/>
    </source>
</evidence>
<dbReference type="KEGG" id="bbel:109480693"/>
<dbReference type="InterPro" id="IPR022049">
    <property type="entry name" value="FAM69_kinase_dom"/>
</dbReference>
<reference evidence="8" key="1">
    <citation type="submission" date="2025-08" db="UniProtKB">
        <authorList>
            <consortium name="RefSeq"/>
        </authorList>
    </citation>
    <scope>IDENTIFICATION</scope>
    <source>
        <tissue evidence="8">Gonad</tissue>
    </source>
</reference>
<evidence type="ECO:0000256" key="4">
    <source>
        <dbReference type="ARBA" id="ARBA00022729"/>
    </source>
</evidence>
<evidence type="ECO:0000256" key="5">
    <source>
        <dbReference type="SAM" id="MobiDB-lite"/>
    </source>
</evidence>
<feature type="region of interest" description="Disordered" evidence="5">
    <location>
        <begin position="372"/>
        <end position="402"/>
    </location>
</feature>
<keyword evidence="3" id="KW-0964">Secreted</keyword>
<dbReference type="Proteomes" id="UP000515135">
    <property type="component" value="Unplaced"/>
</dbReference>
<dbReference type="OrthoDB" id="10035316at2759"/>
<keyword evidence="7" id="KW-1185">Reference proteome</keyword>
<evidence type="ECO:0000313" key="7">
    <source>
        <dbReference type="Proteomes" id="UP000515135"/>
    </source>
</evidence>
<proteinExistence type="inferred from homology"/>